<reference evidence="1" key="1">
    <citation type="journal article" date="2018" name="Genome Biol.">
        <title>SKESA: strategic k-mer extension for scrupulous assemblies.</title>
        <authorList>
            <person name="Souvorov A."/>
            <person name="Agarwala R."/>
            <person name="Lipman D.J."/>
        </authorList>
    </citation>
    <scope>NUCLEOTIDE SEQUENCE</scope>
    <source>
        <strain evidence="8">MA.RM_250</strain>
        <strain evidence="5">MA.RM_279</strain>
        <strain evidence="3">MA.RM_327</strain>
        <strain evidence="2">MA.RM_338</strain>
        <strain evidence="11">MA.RM_348</strain>
        <strain evidence="10">MA.RM_351</strain>
        <strain evidence="1">MA.RM_372</strain>
        <strain evidence="4">MA.RM_395</strain>
        <strain evidence="9">MA.RM_407</strain>
        <strain evidence="6">MA.RM_419</strain>
        <strain evidence="7">MA.RM_457</strain>
    </source>
</reference>
<gene>
    <name evidence="8" type="ORF">G8L69_005002</name>
    <name evidence="3" type="ORF">G8M69_005365</name>
    <name evidence="2" type="ORF">G8M87_004973</name>
    <name evidence="1" type="ORF">G8N00_004759</name>
    <name evidence="11" type="ORF">G8N64_004801</name>
    <name evidence="4" type="ORF">G8N74_005146</name>
    <name evidence="10" type="ORF">G9B64_005216</name>
    <name evidence="9" type="ORF">G9B93_005203</name>
    <name evidence="6" type="ORF">G9E69_004815</name>
    <name evidence="7" type="ORF">G9E74_005309</name>
    <name evidence="5" type="ORF">G9E80_004783</name>
</gene>
<dbReference type="RefSeq" id="WP_153260078.1">
    <property type="nucleotide sequence ID" value="NZ_MLRZ01000028.1"/>
</dbReference>
<dbReference type="EMBL" id="DAAVTU010000019">
    <property type="protein sequence ID" value="HAF5726861.1"/>
    <property type="molecule type" value="Genomic_DNA"/>
</dbReference>
<dbReference type="EMBL" id="DAAUND010000026">
    <property type="protein sequence ID" value="HAF1514848.1"/>
    <property type="molecule type" value="Genomic_DNA"/>
</dbReference>
<dbReference type="EMBL" id="DAAUPY010000023">
    <property type="protein sequence ID" value="HAF2265342.1"/>
    <property type="molecule type" value="Genomic_DNA"/>
</dbReference>
<reference evidence="1" key="2">
    <citation type="submission" date="2020-02" db="EMBL/GenBank/DDBJ databases">
        <authorList>
            <consortium name="NCBI Pathogen Detection Project"/>
        </authorList>
    </citation>
    <scope>NUCLEOTIDE SEQUENCE</scope>
    <source>
        <strain evidence="8">MA.RM_250</strain>
        <strain evidence="5">MA.RM_279</strain>
        <strain evidence="3">MA.RM_327</strain>
        <strain evidence="2">MA.RM_338</strain>
        <strain evidence="11">MA.RM_348</strain>
        <strain evidence="10">MA.RM_351</strain>
        <strain evidence="1">MA.RM_372</strain>
        <strain evidence="4">MA.RM_395</strain>
        <strain evidence="9">MA.RM_407</strain>
        <strain evidence="6">MA.RM_419</strain>
        <strain evidence="7">MA.RM_457</strain>
    </source>
</reference>
<evidence type="ECO:0000313" key="9">
    <source>
        <dbReference type="EMBL" id="HAF5797003.1"/>
    </source>
</evidence>
<dbReference type="AlphaFoldDB" id="A0A742NYC4"/>
<comment type="caution">
    <text evidence="1">The sequence shown here is derived from an EMBL/GenBank/DDBJ whole genome shotgun (WGS) entry which is preliminary data.</text>
</comment>
<dbReference type="EMBL" id="DAAVSR010000026">
    <property type="protein sequence ID" value="HAF5848152.1"/>
    <property type="molecule type" value="Genomic_DNA"/>
</dbReference>
<name>A0A742NYC4_SALER</name>
<dbReference type="EMBL" id="DAAVTZ010000026">
    <property type="protein sequence ID" value="HAF5797003.1"/>
    <property type="molecule type" value="Genomic_DNA"/>
</dbReference>
<evidence type="ECO:0000313" key="3">
    <source>
        <dbReference type="EMBL" id="HAF2178433.1"/>
    </source>
</evidence>
<evidence type="ECO:0000313" key="5">
    <source>
        <dbReference type="EMBL" id="HAF2438330.1"/>
    </source>
</evidence>
<sequence>MFRLQRSARLEGAIASGQLMPCPIIAPVDTFWTRSVVYWQDWMSSSLSSFHSRP</sequence>
<evidence type="ECO:0000313" key="1">
    <source>
        <dbReference type="EMBL" id="HAF1514848.1"/>
    </source>
</evidence>
<dbReference type="EMBL" id="DAAVSN010000022">
    <property type="protein sequence ID" value="HAF5984896.1"/>
    <property type="molecule type" value="Genomic_DNA"/>
</dbReference>
<dbReference type="EMBL" id="DAAVGR010000023">
    <property type="protein sequence ID" value="HAF4565775.1"/>
    <property type="molecule type" value="Genomic_DNA"/>
</dbReference>
<evidence type="ECO:0000313" key="4">
    <source>
        <dbReference type="EMBL" id="HAF2265342.1"/>
    </source>
</evidence>
<evidence type="ECO:0000313" key="11">
    <source>
        <dbReference type="EMBL" id="HAF5984896.1"/>
    </source>
</evidence>
<dbReference type="EMBL" id="DAAUOD010000030">
    <property type="protein sequence ID" value="HAF2178433.1"/>
    <property type="molecule type" value="Genomic_DNA"/>
</dbReference>
<dbReference type="EMBL" id="DAAVIP010000024">
    <property type="protein sequence ID" value="HAF4949802.1"/>
    <property type="molecule type" value="Genomic_DNA"/>
</dbReference>
<dbReference type="EMBL" id="DAAUOI010000018">
    <property type="protein sequence ID" value="HAF2149505.1"/>
    <property type="molecule type" value="Genomic_DNA"/>
</dbReference>
<evidence type="ECO:0000313" key="7">
    <source>
        <dbReference type="EMBL" id="HAF4949802.1"/>
    </source>
</evidence>
<evidence type="ECO:0000313" key="6">
    <source>
        <dbReference type="EMBL" id="HAF4565775.1"/>
    </source>
</evidence>
<evidence type="ECO:0000313" key="10">
    <source>
        <dbReference type="EMBL" id="HAF5848152.1"/>
    </source>
</evidence>
<dbReference type="EMBL" id="DAAUOQ010000029">
    <property type="protein sequence ID" value="HAF2438330.1"/>
    <property type="molecule type" value="Genomic_DNA"/>
</dbReference>
<protein>
    <submittedName>
        <fullName evidence="1">Uncharacterized protein</fullName>
    </submittedName>
</protein>
<proteinExistence type="predicted"/>
<evidence type="ECO:0000313" key="8">
    <source>
        <dbReference type="EMBL" id="HAF5726861.1"/>
    </source>
</evidence>
<accession>A0A742NYC4</accession>
<organism evidence="1">
    <name type="scientific">Salmonella enterica</name>
    <name type="common">Salmonella choleraesuis</name>
    <dbReference type="NCBI Taxonomy" id="28901"/>
    <lineage>
        <taxon>Bacteria</taxon>
        <taxon>Pseudomonadati</taxon>
        <taxon>Pseudomonadota</taxon>
        <taxon>Gammaproteobacteria</taxon>
        <taxon>Enterobacterales</taxon>
        <taxon>Enterobacteriaceae</taxon>
        <taxon>Salmonella</taxon>
    </lineage>
</organism>
<evidence type="ECO:0000313" key="2">
    <source>
        <dbReference type="EMBL" id="HAF2149505.1"/>
    </source>
</evidence>